<organism evidence="2">
    <name type="scientific">Stephanosphaera pluvialis</name>
    <dbReference type="NCBI Taxonomy" id="51712"/>
    <lineage>
        <taxon>Eukaryota</taxon>
        <taxon>Viridiplantae</taxon>
        <taxon>Chlorophyta</taxon>
        <taxon>core chlorophytes</taxon>
        <taxon>Chlorophyceae</taxon>
        <taxon>CS clade</taxon>
        <taxon>Chlamydomonadales</taxon>
        <taxon>Haematococcaceae</taxon>
        <taxon>Stephanosphaera</taxon>
    </lineage>
</organism>
<name>A0A0S2IDH1_9CHLO</name>
<geneLocation type="chloroplast" evidence="2"/>
<keyword evidence="2" id="KW-0540">Nuclease</keyword>
<reference evidence="2" key="1">
    <citation type="journal article" date="2015" name="BMC Evol. Biol.">
        <title>Chloroplast phylogenomic analysis of chlorophyte green algae identifies a novel lineage sister to the Sphaeropleales (Chlorophyceae).</title>
        <authorList>
            <person name="Lemieux C."/>
            <person name="Vincent A.T."/>
            <person name="Labarre A."/>
            <person name="Otis C."/>
            <person name="Turmel M."/>
        </authorList>
    </citation>
    <scope>NUCLEOTIDE SEQUENCE</scope>
</reference>
<gene>
    <name evidence="2" type="primary">orf293</name>
</gene>
<evidence type="ECO:0000256" key="1">
    <source>
        <dbReference type="SAM" id="MobiDB-lite"/>
    </source>
</evidence>
<feature type="compositionally biased region" description="Polar residues" evidence="1">
    <location>
        <begin position="272"/>
        <end position="293"/>
    </location>
</feature>
<protein>
    <submittedName>
        <fullName evidence="2">Putative GIY YIG homing endonuclease</fullName>
    </submittedName>
</protein>
<keyword evidence="2" id="KW-0255">Endonuclease</keyword>
<feature type="region of interest" description="Disordered" evidence="1">
    <location>
        <begin position="257"/>
        <end position="293"/>
    </location>
</feature>
<evidence type="ECO:0000313" key="2">
    <source>
        <dbReference type="EMBL" id="ALO21634.1"/>
    </source>
</evidence>
<dbReference type="AlphaFoldDB" id="A0A0S2IDH1"/>
<keyword evidence="2" id="KW-0150">Chloroplast</keyword>
<dbReference type="EMBL" id="KT625323">
    <property type="protein sequence ID" value="ALO21634.1"/>
    <property type="molecule type" value="Genomic_DNA"/>
</dbReference>
<accession>A0A0S2IDH1</accession>
<proteinExistence type="predicted"/>
<sequence length="293" mass="33385">MAFRLHSSFQTTQNQLQQFLTFLIELKTRIKAFSPQSENSFETLFSKNKLKILRYTYRLKINNPTVLANNDPRRYYMGYRNCRTNPTVDEYWSSSDIIQTMIRAGVTFSKKVLGVFVKNPSALDAEVRYHAYLNVGNNPVFFNQANQTSTAFTYDNTGRVQTPESNAARSAALMGRPRNHSAAGLEAIANYQLYERVRSFEEIQTLSENARARNSEMTTCPFCGKSGQNVAFRRWHFDNCLHNPNCPTEALEIRRQLAEQARARNKQKSPKAGSNSQNPVEGQTTSPQAPEQS</sequence>
<keyword evidence="2" id="KW-0378">Hydrolase</keyword>
<dbReference type="GO" id="GO:0004519">
    <property type="term" value="F:endonuclease activity"/>
    <property type="evidence" value="ECO:0007669"/>
    <property type="project" value="UniProtKB-KW"/>
</dbReference>
<keyword evidence="2" id="KW-0934">Plastid</keyword>